<keyword evidence="1" id="KW-1133">Transmembrane helix</keyword>
<name>A0A8J3QUL2_9ACTN</name>
<dbReference type="RefSeq" id="WP_203920360.1">
    <property type="nucleotide sequence ID" value="NZ_BONZ01000046.1"/>
</dbReference>
<keyword evidence="1" id="KW-0812">Transmembrane</keyword>
<dbReference type="EMBL" id="BONZ01000046">
    <property type="protein sequence ID" value="GIH16784.1"/>
    <property type="molecule type" value="Genomic_DNA"/>
</dbReference>
<keyword evidence="1" id="KW-0472">Membrane</keyword>
<gene>
    <name evidence="2" type="ORF">Raf01_49560</name>
</gene>
<protein>
    <submittedName>
        <fullName evidence="2">Uncharacterized protein</fullName>
    </submittedName>
</protein>
<evidence type="ECO:0000313" key="3">
    <source>
        <dbReference type="Proteomes" id="UP000642748"/>
    </source>
</evidence>
<sequence>MSEQVEIAALLHAEATTDEPPSSVLDVKRAMSVGRRQRRYGRAACAGLVVAVLAAGAVTVPRVLPARGTAGYDVAGLPAVSALPTMSGDVAPPSFDPLKLYLKFGWVPGRYDQRSYEVGATGQGMMAVLMAYPVVGHDWQGVSVTLYPRGVTPPPPQRLVGRATVTRTIPASVNGQDANWTVYSGATIPEAFLDWRYAPQGWARIQVTDANADVADIAVRVAEKLQVSTTTSVTVPFRVGALPSGLRRVSTSINSSTQSDDSPWYAEMAFSAGRTEQQREDERLIVNATAYRDQDRVGGKGFDTPNTTIDGHPTSQIPPSGPTSDLTVYHIGLMNLEVEASTLGVAGLLGPEGCRSVYPRLNPVPGNASSVISQLG</sequence>
<accession>A0A8J3QUL2</accession>
<dbReference type="Proteomes" id="UP000642748">
    <property type="component" value="Unassembled WGS sequence"/>
</dbReference>
<evidence type="ECO:0000313" key="2">
    <source>
        <dbReference type="EMBL" id="GIH16784.1"/>
    </source>
</evidence>
<comment type="caution">
    <text evidence="2">The sequence shown here is derived from an EMBL/GenBank/DDBJ whole genome shotgun (WGS) entry which is preliminary data.</text>
</comment>
<dbReference type="AlphaFoldDB" id="A0A8J3QUL2"/>
<keyword evidence="3" id="KW-1185">Reference proteome</keyword>
<organism evidence="2 3">
    <name type="scientific">Rugosimonospora africana</name>
    <dbReference type="NCBI Taxonomy" id="556532"/>
    <lineage>
        <taxon>Bacteria</taxon>
        <taxon>Bacillati</taxon>
        <taxon>Actinomycetota</taxon>
        <taxon>Actinomycetes</taxon>
        <taxon>Micromonosporales</taxon>
        <taxon>Micromonosporaceae</taxon>
        <taxon>Rugosimonospora</taxon>
    </lineage>
</organism>
<proteinExistence type="predicted"/>
<reference evidence="2" key="1">
    <citation type="submission" date="2021-01" db="EMBL/GenBank/DDBJ databases">
        <title>Whole genome shotgun sequence of Rugosimonospora africana NBRC 104875.</title>
        <authorList>
            <person name="Komaki H."/>
            <person name="Tamura T."/>
        </authorList>
    </citation>
    <scope>NUCLEOTIDE SEQUENCE</scope>
    <source>
        <strain evidence="2">NBRC 104875</strain>
    </source>
</reference>
<evidence type="ECO:0000256" key="1">
    <source>
        <dbReference type="SAM" id="Phobius"/>
    </source>
</evidence>
<feature type="transmembrane region" description="Helical" evidence="1">
    <location>
        <begin position="40"/>
        <end position="60"/>
    </location>
</feature>